<dbReference type="CDD" id="cd00158">
    <property type="entry name" value="RHOD"/>
    <property type="match status" value="1"/>
</dbReference>
<dbReference type="InterPro" id="IPR001763">
    <property type="entry name" value="Rhodanese-like_dom"/>
</dbReference>
<dbReference type="OrthoDB" id="9808735at2"/>
<dbReference type="GO" id="GO:0016740">
    <property type="term" value="F:transferase activity"/>
    <property type="evidence" value="ECO:0007669"/>
    <property type="project" value="UniProtKB-KW"/>
</dbReference>
<name>A0A1H7JE36_9GAMM</name>
<keyword evidence="1" id="KW-0812">Transmembrane</keyword>
<dbReference type="EMBL" id="FOAA01000004">
    <property type="protein sequence ID" value="SEK72891.1"/>
    <property type="molecule type" value="Genomic_DNA"/>
</dbReference>
<accession>A0A1H7JE36</accession>
<dbReference type="Pfam" id="PF00581">
    <property type="entry name" value="Rhodanese"/>
    <property type="match status" value="1"/>
</dbReference>
<keyword evidence="3" id="KW-0808">Transferase</keyword>
<evidence type="ECO:0000256" key="1">
    <source>
        <dbReference type="SAM" id="Phobius"/>
    </source>
</evidence>
<keyword evidence="4" id="KW-1185">Reference proteome</keyword>
<sequence length="142" mass="15786">MDQYLEFVANHPLLFGLLAAVIGAIGYTEFSRLTRKFQVMGPQQAVRAMNQDDSLVLDVREEAEARKNGKITGARHIPLTKLKDRLSEIDKHKDKTVIVYCESGSRSGQACNTLVKNGFDKVIDLRGGVLGWQSEGLPLSKR</sequence>
<dbReference type="RefSeq" id="WP_090251985.1">
    <property type="nucleotide sequence ID" value="NZ_FOAA01000004.1"/>
</dbReference>
<dbReference type="Proteomes" id="UP000199256">
    <property type="component" value="Unassembled WGS sequence"/>
</dbReference>
<dbReference type="STRING" id="1396821.SAMN05444515_104161"/>
<gene>
    <name evidence="3" type="ORF">SAMN05444515_104161</name>
</gene>
<dbReference type="PROSITE" id="PS50206">
    <property type="entry name" value="RHODANESE_3"/>
    <property type="match status" value="1"/>
</dbReference>
<evidence type="ECO:0000313" key="4">
    <source>
        <dbReference type="Proteomes" id="UP000199256"/>
    </source>
</evidence>
<dbReference type="AlphaFoldDB" id="A0A1H7JE36"/>
<dbReference type="InterPro" id="IPR050229">
    <property type="entry name" value="GlpE_sulfurtransferase"/>
</dbReference>
<dbReference type="Gene3D" id="3.40.250.10">
    <property type="entry name" value="Rhodanese-like domain"/>
    <property type="match status" value="1"/>
</dbReference>
<dbReference type="PANTHER" id="PTHR43031:SF18">
    <property type="entry name" value="RHODANESE-RELATED SULFURTRANSFERASES"/>
    <property type="match status" value="1"/>
</dbReference>
<dbReference type="InterPro" id="IPR036873">
    <property type="entry name" value="Rhodanese-like_dom_sf"/>
</dbReference>
<dbReference type="SMART" id="SM00450">
    <property type="entry name" value="RHOD"/>
    <property type="match status" value="1"/>
</dbReference>
<feature type="domain" description="Rhodanese" evidence="2">
    <location>
        <begin position="50"/>
        <end position="141"/>
    </location>
</feature>
<protein>
    <submittedName>
        <fullName evidence="3">Rhodanese-related sulfurtransferase</fullName>
    </submittedName>
</protein>
<feature type="transmembrane region" description="Helical" evidence="1">
    <location>
        <begin position="12"/>
        <end position="30"/>
    </location>
</feature>
<reference evidence="4" key="1">
    <citation type="submission" date="2016-10" db="EMBL/GenBank/DDBJ databases">
        <authorList>
            <person name="Varghese N."/>
            <person name="Submissions S."/>
        </authorList>
    </citation>
    <scope>NUCLEOTIDE SEQUENCE [LARGE SCALE GENOMIC DNA]</scope>
    <source>
        <strain evidence="4">DSM 241</strain>
    </source>
</reference>
<dbReference type="PANTHER" id="PTHR43031">
    <property type="entry name" value="FAD-DEPENDENT OXIDOREDUCTASE"/>
    <property type="match status" value="1"/>
</dbReference>
<keyword evidence="1" id="KW-0472">Membrane</keyword>
<proteinExistence type="predicted"/>
<dbReference type="SUPFAM" id="SSF52821">
    <property type="entry name" value="Rhodanese/Cell cycle control phosphatase"/>
    <property type="match status" value="1"/>
</dbReference>
<evidence type="ECO:0000313" key="3">
    <source>
        <dbReference type="EMBL" id="SEK72891.1"/>
    </source>
</evidence>
<organism evidence="3 4">
    <name type="scientific">Ectothiorhodospira marina</name>
    <dbReference type="NCBI Taxonomy" id="1396821"/>
    <lineage>
        <taxon>Bacteria</taxon>
        <taxon>Pseudomonadati</taxon>
        <taxon>Pseudomonadota</taxon>
        <taxon>Gammaproteobacteria</taxon>
        <taxon>Chromatiales</taxon>
        <taxon>Ectothiorhodospiraceae</taxon>
        <taxon>Ectothiorhodospira</taxon>
    </lineage>
</organism>
<keyword evidence="1" id="KW-1133">Transmembrane helix</keyword>
<evidence type="ECO:0000259" key="2">
    <source>
        <dbReference type="PROSITE" id="PS50206"/>
    </source>
</evidence>